<dbReference type="GO" id="GO:1990189">
    <property type="term" value="F:protein N-terminal-serine acetyltransferase activity"/>
    <property type="evidence" value="ECO:0007669"/>
    <property type="project" value="TreeGrafter"/>
</dbReference>
<dbReference type="Gene3D" id="3.40.630.30">
    <property type="match status" value="1"/>
</dbReference>
<dbReference type="GO" id="GO:0005737">
    <property type="term" value="C:cytoplasm"/>
    <property type="evidence" value="ECO:0007669"/>
    <property type="project" value="TreeGrafter"/>
</dbReference>
<name>A0A7K1KUC6_9ACTN</name>
<dbReference type="InterPro" id="IPR051908">
    <property type="entry name" value="Ribosomal_N-acetyltransferase"/>
</dbReference>
<reference evidence="2 3" key="1">
    <citation type="submission" date="2019-11" db="EMBL/GenBank/DDBJ databases">
        <authorList>
            <person name="Cao P."/>
        </authorList>
    </citation>
    <scope>NUCLEOTIDE SEQUENCE [LARGE SCALE GENOMIC DNA]</scope>
    <source>
        <strain evidence="2 3">NEAU-AAG5</strain>
    </source>
</reference>
<proteinExistence type="predicted"/>
<feature type="domain" description="N-acetyltransferase" evidence="1">
    <location>
        <begin position="48"/>
        <end position="202"/>
    </location>
</feature>
<evidence type="ECO:0000259" key="1">
    <source>
        <dbReference type="PROSITE" id="PS51186"/>
    </source>
</evidence>
<dbReference type="AlphaFoldDB" id="A0A7K1KUC6"/>
<organism evidence="2 3">
    <name type="scientific">Actinomadura litoris</name>
    <dbReference type="NCBI Taxonomy" id="2678616"/>
    <lineage>
        <taxon>Bacteria</taxon>
        <taxon>Bacillati</taxon>
        <taxon>Actinomycetota</taxon>
        <taxon>Actinomycetes</taxon>
        <taxon>Streptosporangiales</taxon>
        <taxon>Thermomonosporaceae</taxon>
        <taxon>Actinomadura</taxon>
    </lineage>
</organism>
<dbReference type="Pfam" id="PF13302">
    <property type="entry name" value="Acetyltransf_3"/>
    <property type="match status" value="1"/>
</dbReference>
<dbReference type="Proteomes" id="UP000432015">
    <property type="component" value="Unassembled WGS sequence"/>
</dbReference>
<keyword evidence="3" id="KW-1185">Reference proteome</keyword>
<dbReference type="PROSITE" id="PS51186">
    <property type="entry name" value="GNAT"/>
    <property type="match status" value="1"/>
</dbReference>
<comment type="caution">
    <text evidence="2">The sequence shown here is derived from an EMBL/GenBank/DDBJ whole genome shotgun (WGS) entry which is preliminary data.</text>
</comment>
<dbReference type="InterPro" id="IPR016181">
    <property type="entry name" value="Acyl_CoA_acyltransferase"/>
</dbReference>
<evidence type="ECO:0000313" key="3">
    <source>
        <dbReference type="Proteomes" id="UP000432015"/>
    </source>
</evidence>
<dbReference type="PANTHER" id="PTHR43441:SF6">
    <property type="entry name" value="N-ACETYLTRANSFERASE DOMAIN-CONTAINING PROTEIN"/>
    <property type="match status" value="1"/>
</dbReference>
<gene>
    <name evidence="2" type="ORF">GNZ18_04095</name>
</gene>
<accession>A0A7K1KUC6</accession>
<dbReference type="GO" id="GO:0008999">
    <property type="term" value="F:protein-N-terminal-alanine acetyltransferase activity"/>
    <property type="evidence" value="ECO:0007669"/>
    <property type="project" value="TreeGrafter"/>
</dbReference>
<evidence type="ECO:0000313" key="2">
    <source>
        <dbReference type="EMBL" id="MUN35781.1"/>
    </source>
</evidence>
<protein>
    <submittedName>
        <fullName evidence="2">GNAT family N-acetyltransferase</fullName>
    </submittedName>
</protein>
<keyword evidence="2" id="KW-0808">Transferase</keyword>
<dbReference type="InterPro" id="IPR000182">
    <property type="entry name" value="GNAT_dom"/>
</dbReference>
<dbReference type="EMBL" id="WOFH01000001">
    <property type="protein sequence ID" value="MUN35781.1"/>
    <property type="molecule type" value="Genomic_DNA"/>
</dbReference>
<dbReference type="PANTHER" id="PTHR43441">
    <property type="entry name" value="RIBOSOMAL-PROTEIN-SERINE ACETYLTRANSFERASE"/>
    <property type="match status" value="1"/>
</dbReference>
<sequence length="202" mass="21211">MPSPGPRGTERGPVVRYDQELRLSVPDQPFPDQPFPGLTTIELCTARLALRAWTSEEVSAVTGGARLAHWAGDFPADGDRVIAGLVAETPSAFGEYGQRQIVERATGLVVGSAGLFWPPAGGAVEFGYGVVPSRRGRGYATEAARALVAFALTAPGVDRVTASAETSNPASVRVLENAGLRRVEGDVDGDVDGDAETVRYTT</sequence>
<dbReference type="SUPFAM" id="SSF55729">
    <property type="entry name" value="Acyl-CoA N-acyltransferases (Nat)"/>
    <property type="match status" value="1"/>
</dbReference>